<protein>
    <submittedName>
        <fullName evidence="10">Signal peptide, CUB and EGF-like domain-containing protein 3</fullName>
    </submittedName>
</protein>
<evidence type="ECO:0000256" key="3">
    <source>
        <dbReference type="ARBA" id="ARBA00022536"/>
    </source>
</evidence>
<dbReference type="RefSeq" id="XP_014665861.1">
    <property type="nucleotide sequence ID" value="XM_014810375.1"/>
</dbReference>
<feature type="non-terminal residue" evidence="10">
    <location>
        <position position="93"/>
    </location>
</feature>
<proteinExistence type="predicted"/>
<accession>A0ABM1E0Z0</accession>
<dbReference type="Pfam" id="PF14670">
    <property type="entry name" value="FXa_inhibition"/>
    <property type="match status" value="1"/>
</dbReference>
<evidence type="ECO:0000259" key="8">
    <source>
        <dbReference type="PROSITE" id="PS50026"/>
    </source>
</evidence>
<keyword evidence="2" id="KW-0964">Secreted</keyword>
<reference evidence="10" key="1">
    <citation type="submission" date="2025-08" db="UniProtKB">
        <authorList>
            <consortium name="RefSeq"/>
        </authorList>
    </citation>
    <scope>IDENTIFICATION</scope>
</reference>
<keyword evidence="9" id="KW-1185">Reference proteome</keyword>
<dbReference type="InterPro" id="IPR018097">
    <property type="entry name" value="EGF_Ca-bd_CS"/>
</dbReference>
<comment type="caution">
    <text evidence="7">Lacks conserved residue(s) required for the propagation of feature annotation.</text>
</comment>
<name>A0ABM1E0Z0_PRICU</name>
<dbReference type="SUPFAM" id="SSF57196">
    <property type="entry name" value="EGF/Laminin"/>
    <property type="match status" value="2"/>
</dbReference>
<evidence type="ECO:0000313" key="9">
    <source>
        <dbReference type="Proteomes" id="UP000695022"/>
    </source>
</evidence>
<dbReference type="PANTHER" id="PTHR47333:SF4">
    <property type="entry name" value="EGF-LIKE DOMAIN-CONTAINING PROTEIN"/>
    <property type="match status" value="1"/>
</dbReference>
<dbReference type="GeneID" id="106807883"/>
<comment type="subcellular location">
    <subcellularLocation>
        <location evidence="1">Secreted</location>
    </subcellularLocation>
</comment>
<feature type="domain" description="EGF-like" evidence="8">
    <location>
        <begin position="48"/>
        <end position="88"/>
    </location>
</feature>
<keyword evidence="5" id="KW-1015">Disulfide bond</keyword>
<dbReference type="SMART" id="SM00179">
    <property type="entry name" value="EGF_CA"/>
    <property type="match status" value="2"/>
</dbReference>
<keyword evidence="3 7" id="KW-0245">EGF-like domain</keyword>
<dbReference type="InterPro" id="IPR052080">
    <property type="entry name" value="vWF_C/EGF_Fibrillin"/>
</dbReference>
<dbReference type="PROSITE" id="PS01187">
    <property type="entry name" value="EGF_CA"/>
    <property type="match status" value="1"/>
</dbReference>
<evidence type="ECO:0000256" key="5">
    <source>
        <dbReference type="ARBA" id="ARBA00023157"/>
    </source>
</evidence>
<dbReference type="Pfam" id="PF07645">
    <property type="entry name" value="EGF_CA"/>
    <property type="match status" value="1"/>
</dbReference>
<dbReference type="PROSITE" id="PS00010">
    <property type="entry name" value="ASX_HYDROXYL"/>
    <property type="match status" value="1"/>
</dbReference>
<sequence>MAVLGLILDPCRINNGGCAHMCQSQKGKIMCSCRTGYHLAKDEKRCEDVDECSSEKSNICEQQCVNTQGNYRCSCYEGYRLLDQYRCEGTQAL</sequence>
<evidence type="ECO:0000256" key="2">
    <source>
        <dbReference type="ARBA" id="ARBA00022525"/>
    </source>
</evidence>
<keyword evidence="4" id="KW-0732">Signal</keyword>
<keyword evidence="6" id="KW-0325">Glycoprotein</keyword>
<gene>
    <name evidence="10" type="primary">LOC106807883</name>
</gene>
<evidence type="ECO:0000256" key="6">
    <source>
        <dbReference type="ARBA" id="ARBA00023180"/>
    </source>
</evidence>
<dbReference type="SMART" id="SM00181">
    <property type="entry name" value="EGF"/>
    <property type="match status" value="2"/>
</dbReference>
<organism evidence="9 10">
    <name type="scientific">Priapulus caudatus</name>
    <name type="common">Priapulid worm</name>
    <dbReference type="NCBI Taxonomy" id="37621"/>
    <lineage>
        <taxon>Eukaryota</taxon>
        <taxon>Metazoa</taxon>
        <taxon>Ecdysozoa</taxon>
        <taxon>Scalidophora</taxon>
        <taxon>Priapulida</taxon>
        <taxon>Priapulimorpha</taxon>
        <taxon>Priapulimorphida</taxon>
        <taxon>Priapulidae</taxon>
        <taxon>Priapulus</taxon>
    </lineage>
</organism>
<evidence type="ECO:0000313" key="10">
    <source>
        <dbReference type="RefSeq" id="XP_014665861.1"/>
    </source>
</evidence>
<dbReference type="Proteomes" id="UP000695022">
    <property type="component" value="Unplaced"/>
</dbReference>
<dbReference type="InterPro" id="IPR000742">
    <property type="entry name" value="EGF"/>
</dbReference>
<dbReference type="Gene3D" id="2.10.25.10">
    <property type="entry name" value="Laminin"/>
    <property type="match status" value="2"/>
</dbReference>
<dbReference type="PROSITE" id="PS50026">
    <property type="entry name" value="EGF_3"/>
    <property type="match status" value="1"/>
</dbReference>
<evidence type="ECO:0000256" key="4">
    <source>
        <dbReference type="ARBA" id="ARBA00022729"/>
    </source>
</evidence>
<dbReference type="PROSITE" id="PS01186">
    <property type="entry name" value="EGF_2"/>
    <property type="match status" value="1"/>
</dbReference>
<dbReference type="PANTHER" id="PTHR47333">
    <property type="entry name" value="VON WILLEBRAND FACTOR C AND EGF DOMAIN-CONTAINING PROTEIN"/>
    <property type="match status" value="1"/>
</dbReference>
<evidence type="ECO:0000256" key="1">
    <source>
        <dbReference type="ARBA" id="ARBA00004613"/>
    </source>
</evidence>
<evidence type="ECO:0000256" key="7">
    <source>
        <dbReference type="PROSITE-ProRule" id="PRU00076"/>
    </source>
</evidence>
<dbReference type="InterPro" id="IPR000152">
    <property type="entry name" value="EGF-type_Asp/Asn_hydroxyl_site"/>
</dbReference>
<dbReference type="InterPro" id="IPR001881">
    <property type="entry name" value="EGF-like_Ca-bd_dom"/>
</dbReference>
<dbReference type="InterPro" id="IPR049883">
    <property type="entry name" value="NOTCH1_EGF-like"/>
</dbReference>